<keyword evidence="3" id="KW-0677">Repeat</keyword>
<proteinExistence type="inferred from homology"/>
<keyword evidence="4" id="KW-0802">TPR repeat</keyword>
<accession>A0A437JVX0</accession>
<dbReference type="RefSeq" id="WP_128198512.1">
    <property type="nucleotide sequence ID" value="NZ_SACT01000003.1"/>
</dbReference>
<comment type="caution">
    <text evidence="5">The sequence shown here is derived from an EMBL/GenBank/DDBJ whole genome shotgun (WGS) entry which is preliminary data.</text>
</comment>
<protein>
    <recommendedName>
        <fullName evidence="2">Tetratricopeptide repeat protein 38</fullName>
    </recommendedName>
</protein>
<dbReference type="SUPFAM" id="SSF48452">
    <property type="entry name" value="TPR-like"/>
    <property type="match status" value="1"/>
</dbReference>
<dbReference type="Proteomes" id="UP000288178">
    <property type="component" value="Unassembled WGS sequence"/>
</dbReference>
<dbReference type="InterPro" id="IPR011990">
    <property type="entry name" value="TPR-like_helical_dom_sf"/>
</dbReference>
<dbReference type="EMBL" id="SACT01000003">
    <property type="protein sequence ID" value="RVT51511.1"/>
    <property type="molecule type" value="Genomic_DNA"/>
</dbReference>
<dbReference type="PANTHER" id="PTHR16263">
    <property type="entry name" value="TETRATRICOPEPTIDE REPEAT PROTEIN 38"/>
    <property type="match status" value="1"/>
</dbReference>
<evidence type="ECO:0000313" key="6">
    <source>
        <dbReference type="Proteomes" id="UP000288178"/>
    </source>
</evidence>
<comment type="similarity">
    <text evidence="1">Belongs to the TTC38 family.</text>
</comment>
<gene>
    <name evidence="5" type="ORF">ENE75_11850</name>
</gene>
<organism evidence="5 6">
    <name type="scientific">Rubrivivax albus</name>
    <dbReference type="NCBI Taxonomy" id="2499835"/>
    <lineage>
        <taxon>Bacteria</taxon>
        <taxon>Pseudomonadati</taxon>
        <taxon>Pseudomonadota</taxon>
        <taxon>Betaproteobacteria</taxon>
        <taxon>Burkholderiales</taxon>
        <taxon>Sphaerotilaceae</taxon>
        <taxon>Rubrivivax</taxon>
    </lineage>
</organism>
<evidence type="ECO:0000313" key="5">
    <source>
        <dbReference type="EMBL" id="RVT51511.1"/>
    </source>
</evidence>
<dbReference type="InterPro" id="IPR033891">
    <property type="entry name" value="TTC38"/>
</dbReference>
<name>A0A437JVX0_9BURK</name>
<evidence type="ECO:0000256" key="4">
    <source>
        <dbReference type="ARBA" id="ARBA00022803"/>
    </source>
</evidence>
<dbReference type="AlphaFoldDB" id="A0A437JVX0"/>
<dbReference type="Gene3D" id="1.25.40.10">
    <property type="entry name" value="Tetratricopeptide repeat domain"/>
    <property type="match status" value="1"/>
</dbReference>
<dbReference type="CDD" id="cd05804">
    <property type="entry name" value="StaR_like"/>
    <property type="match status" value="1"/>
</dbReference>
<evidence type="ECO:0000256" key="3">
    <source>
        <dbReference type="ARBA" id="ARBA00022737"/>
    </source>
</evidence>
<dbReference type="PANTHER" id="PTHR16263:SF4">
    <property type="entry name" value="TETRATRICOPEPTIDE REPEAT PROTEIN 38"/>
    <property type="match status" value="1"/>
</dbReference>
<dbReference type="OrthoDB" id="9815900at2"/>
<reference evidence="5 6" key="1">
    <citation type="submission" date="2019-01" db="EMBL/GenBank/DDBJ databases">
        <authorList>
            <person name="Chen W.-M."/>
        </authorList>
    </citation>
    <scope>NUCLEOTIDE SEQUENCE [LARGE SCALE GENOMIC DNA]</scope>
    <source>
        <strain evidence="5 6">ICH-3</strain>
    </source>
</reference>
<evidence type="ECO:0000256" key="2">
    <source>
        <dbReference type="ARBA" id="ARBA00019992"/>
    </source>
</evidence>
<evidence type="ECO:0000256" key="1">
    <source>
        <dbReference type="ARBA" id="ARBA00005857"/>
    </source>
</evidence>
<sequence>MGQPDRRGLPTGSGSAAARDAVDTALWRMMSFYDVPLADLDAARAADDGWCLPHLMHAGFLLSLTEPALVPEAAAQLQAAEDRLRPDTPERERAHHAALQQVLEGRWAQAGRLWDQLLQEHPRDALALQWAHLWDFYRGDASQLRARPARVLPEWEAGDPLYPCVLGLYAFGLEENHEYAAAEDIGRQALAADPRVPWAVHAVAHVMEMQGRFDDGSAWLRQQQGQWAEGNGFAVHLWWHKALFRLEAMDLAGVLRLVDKHLSGDALQVTLNRVDAAAMLWRLHLHGTDVAERCAQLAAGWDLDPAHAGHYAFNDLHAVLALLAADDVARAEHWVARCAQRALAADDVRRDNHAMAREVGLPLMRGMLALARGDADGAVDALYPARQQAQRFGGSHAQRDLIDQTLLAAAARGQRRALGRALLNERRMAKPATPLTRHWIEQLGDGEMARA</sequence>
<keyword evidence="6" id="KW-1185">Reference proteome</keyword>